<keyword evidence="4 6" id="KW-0472">Membrane</keyword>
<accession>D1A9M4</accession>
<feature type="transmembrane region" description="Helical" evidence="6">
    <location>
        <begin position="194"/>
        <end position="213"/>
    </location>
</feature>
<name>D1A9M4_THECD</name>
<dbReference type="eggNOG" id="COG1714">
    <property type="taxonomic scope" value="Bacteria"/>
</dbReference>
<dbReference type="EMBL" id="CP001738">
    <property type="protein sequence ID" value="ACY98710.1"/>
    <property type="molecule type" value="Genomic_DNA"/>
</dbReference>
<proteinExistence type="predicted"/>
<feature type="region of interest" description="Disordered" evidence="5">
    <location>
        <begin position="1"/>
        <end position="38"/>
    </location>
</feature>
<evidence type="ECO:0000256" key="1">
    <source>
        <dbReference type="ARBA" id="ARBA00004141"/>
    </source>
</evidence>
<dbReference type="AlphaFoldDB" id="D1A9M4"/>
<keyword evidence="3 6" id="KW-1133">Transmembrane helix</keyword>
<dbReference type="RefSeq" id="WP_012853494.1">
    <property type="nucleotide sequence ID" value="NC_013510.1"/>
</dbReference>
<evidence type="ECO:0000256" key="2">
    <source>
        <dbReference type="ARBA" id="ARBA00022692"/>
    </source>
</evidence>
<feature type="domain" description="RDD" evidence="7">
    <location>
        <begin position="44"/>
        <end position="229"/>
    </location>
</feature>
<evidence type="ECO:0000313" key="9">
    <source>
        <dbReference type="Proteomes" id="UP000001918"/>
    </source>
</evidence>
<dbReference type="GO" id="GO:0016020">
    <property type="term" value="C:membrane"/>
    <property type="evidence" value="ECO:0007669"/>
    <property type="project" value="UniProtKB-SubCell"/>
</dbReference>
<organism evidence="8 9">
    <name type="scientific">Thermomonospora curvata (strain ATCC 19995 / DSM 43183 / JCM 3096 / KCTC 9072 / NBRC 15933 / NCIMB 10081 / Henssen B9)</name>
    <dbReference type="NCBI Taxonomy" id="471852"/>
    <lineage>
        <taxon>Bacteria</taxon>
        <taxon>Bacillati</taxon>
        <taxon>Actinomycetota</taxon>
        <taxon>Actinomycetes</taxon>
        <taxon>Streptosporangiales</taxon>
        <taxon>Thermomonosporaceae</taxon>
        <taxon>Thermomonospora</taxon>
    </lineage>
</organism>
<feature type="region of interest" description="Disordered" evidence="5">
    <location>
        <begin position="250"/>
        <end position="307"/>
    </location>
</feature>
<feature type="compositionally biased region" description="Pro residues" evidence="5">
    <location>
        <begin position="293"/>
        <end position="307"/>
    </location>
</feature>
<evidence type="ECO:0000256" key="3">
    <source>
        <dbReference type="ARBA" id="ARBA00022989"/>
    </source>
</evidence>
<feature type="compositionally biased region" description="Pro residues" evidence="5">
    <location>
        <begin position="273"/>
        <end position="283"/>
    </location>
</feature>
<sequence>MHGPPPPPPPHGPPPGWPPQPGTPSFPPSPPAPQAVPADAPIGLPRRLAAWTIDVLVVAALVGLVGTVTYHRLADYVASLGTRLAAVGVWDLLISRGDLTGIAATTARSAWDGAVSIVIQGFIALVVLQWLYQFAALVWTGRTLGKAVLGLRVHAASGDRRVGLSRSWRRATVTTVCESGVYSLACVLLLTGRFFVSFLCWLAAVALLAANGLTMLAGRRRRSLADLLGGTVVERGALLRTAAQAARQGVQAASGSARRLGRRLRERTAQHAPYPPAAPPQARPGPAQFQQPGYPPPPPGGAPPHSP</sequence>
<dbReference type="Proteomes" id="UP000001918">
    <property type="component" value="Chromosome"/>
</dbReference>
<gene>
    <name evidence="8" type="ordered locus">Tcur_3169</name>
</gene>
<dbReference type="HOGENOM" id="CLU_905937_0_0_11"/>
<keyword evidence="9" id="KW-1185">Reference proteome</keyword>
<feature type="compositionally biased region" description="Pro residues" evidence="5">
    <location>
        <begin position="1"/>
        <end position="34"/>
    </location>
</feature>
<evidence type="ECO:0000256" key="5">
    <source>
        <dbReference type="SAM" id="MobiDB-lite"/>
    </source>
</evidence>
<protein>
    <submittedName>
        <fullName evidence="8">RDD domain containing protein</fullName>
    </submittedName>
</protein>
<feature type="transmembrane region" description="Helical" evidence="6">
    <location>
        <begin position="48"/>
        <end position="70"/>
    </location>
</feature>
<reference evidence="8 9" key="1">
    <citation type="journal article" date="2011" name="Stand. Genomic Sci.">
        <title>Complete genome sequence of Thermomonospora curvata type strain (B9).</title>
        <authorList>
            <person name="Chertkov O."/>
            <person name="Sikorski J."/>
            <person name="Nolan M."/>
            <person name="Lapidus A."/>
            <person name="Lucas S."/>
            <person name="Del Rio T.G."/>
            <person name="Tice H."/>
            <person name="Cheng J.F."/>
            <person name="Goodwin L."/>
            <person name="Pitluck S."/>
            <person name="Liolios K."/>
            <person name="Ivanova N."/>
            <person name="Mavromatis K."/>
            <person name="Mikhailova N."/>
            <person name="Ovchinnikova G."/>
            <person name="Pati A."/>
            <person name="Chen A."/>
            <person name="Palaniappan K."/>
            <person name="Djao O.D."/>
            <person name="Land M."/>
            <person name="Hauser L."/>
            <person name="Chang Y.J."/>
            <person name="Jeffries C.D."/>
            <person name="Brettin T."/>
            <person name="Han C."/>
            <person name="Detter J.C."/>
            <person name="Rohde M."/>
            <person name="Goker M."/>
            <person name="Woyke T."/>
            <person name="Bristow J."/>
            <person name="Eisen J.A."/>
            <person name="Markowitz V."/>
            <person name="Hugenholtz P."/>
            <person name="Klenk H.P."/>
            <person name="Kyrpides N.C."/>
        </authorList>
    </citation>
    <scope>NUCLEOTIDE SEQUENCE [LARGE SCALE GENOMIC DNA]</scope>
    <source>
        <strain evidence="9">ATCC 19995 / DSM 43183 / JCM 3096 / KCTC 9072 / NBRC 15933 / NCIMB 10081 / Henssen B9</strain>
    </source>
</reference>
<dbReference type="InterPro" id="IPR010432">
    <property type="entry name" value="RDD"/>
</dbReference>
<keyword evidence="2 6" id="KW-0812">Transmembrane</keyword>
<dbReference type="Pfam" id="PF06271">
    <property type="entry name" value="RDD"/>
    <property type="match status" value="1"/>
</dbReference>
<dbReference type="KEGG" id="tcu:Tcur_3169"/>
<evidence type="ECO:0000313" key="8">
    <source>
        <dbReference type="EMBL" id="ACY98710.1"/>
    </source>
</evidence>
<feature type="transmembrane region" description="Helical" evidence="6">
    <location>
        <begin position="114"/>
        <end position="132"/>
    </location>
</feature>
<comment type="subcellular location">
    <subcellularLocation>
        <location evidence="1">Membrane</location>
        <topology evidence="1">Multi-pass membrane protein</topology>
    </subcellularLocation>
</comment>
<evidence type="ECO:0000259" key="7">
    <source>
        <dbReference type="Pfam" id="PF06271"/>
    </source>
</evidence>
<evidence type="ECO:0000256" key="6">
    <source>
        <dbReference type="SAM" id="Phobius"/>
    </source>
</evidence>
<evidence type="ECO:0000256" key="4">
    <source>
        <dbReference type="ARBA" id="ARBA00023136"/>
    </source>
</evidence>